<dbReference type="RefSeq" id="XP_062622453.1">
    <property type="nucleotide sequence ID" value="XM_062766469.1"/>
</dbReference>
<evidence type="ECO:0000256" key="1">
    <source>
        <dbReference type="SAM" id="Phobius"/>
    </source>
</evidence>
<keyword evidence="1" id="KW-0472">Membrane</keyword>
<accession>A0AAF1BEH5</accession>
<dbReference type="AlphaFoldDB" id="A0AAF1BEH5"/>
<proteinExistence type="predicted"/>
<dbReference type="Proteomes" id="UP000827549">
    <property type="component" value="Chromosome 1"/>
</dbReference>
<feature type="transmembrane region" description="Helical" evidence="1">
    <location>
        <begin position="128"/>
        <end position="145"/>
    </location>
</feature>
<keyword evidence="1" id="KW-1133">Transmembrane helix</keyword>
<keyword evidence="3" id="KW-1185">Reference proteome</keyword>
<sequence length="215" mass="23800">MSGYHSVMHELGPFFQDVKDWLRTLTAARLLFVALTICGVSTFIVFTVFEAVAYGQLAAEAQYSGLHGYGRITARFIAYQRALCFLIGLLAALGTPVLIHALVGDDPDDPHPHRWLELRIGVNNVPRVYLVVVAIGLVTAFVNFARSRGSWMAAATYEWCLYTLAKSRGLNALNRYSSEMEPLAKVSQDCDGIVRDSDRKAVFGSIGILIWTQRA</sequence>
<protein>
    <submittedName>
        <fullName evidence="2">Uncharacterized protein</fullName>
    </submittedName>
</protein>
<dbReference type="GeneID" id="87803304"/>
<keyword evidence="1" id="KW-0812">Transmembrane</keyword>
<feature type="transmembrane region" description="Helical" evidence="1">
    <location>
        <begin position="27"/>
        <end position="49"/>
    </location>
</feature>
<reference evidence="2" key="1">
    <citation type="submission" date="2023-10" db="EMBL/GenBank/DDBJ databases">
        <authorList>
            <person name="Noh H."/>
        </authorList>
    </citation>
    <scope>NUCLEOTIDE SEQUENCE</scope>
    <source>
        <strain evidence="2">DUCC4014</strain>
    </source>
</reference>
<dbReference type="EMBL" id="CP086714">
    <property type="protein sequence ID" value="WOO76421.1"/>
    <property type="molecule type" value="Genomic_DNA"/>
</dbReference>
<name>A0AAF1BEH5_9TREE</name>
<gene>
    <name evidence="2" type="ORF">LOC62_01G000042</name>
</gene>
<evidence type="ECO:0000313" key="2">
    <source>
        <dbReference type="EMBL" id="WOO76421.1"/>
    </source>
</evidence>
<evidence type="ECO:0000313" key="3">
    <source>
        <dbReference type="Proteomes" id="UP000827549"/>
    </source>
</evidence>
<feature type="transmembrane region" description="Helical" evidence="1">
    <location>
        <begin position="82"/>
        <end position="103"/>
    </location>
</feature>
<organism evidence="2 3">
    <name type="scientific">Vanrija pseudolonga</name>
    <dbReference type="NCBI Taxonomy" id="143232"/>
    <lineage>
        <taxon>Eukaryota</taxon>
        <taxon>Fungi</taxon>
        <taxon>Dikarya</taxon>
        <taxon>Basidiomycota</taxon>
        <taxon>Agaricomycotina</taxon>
        <taxon>Tremellomycetes</taxon>
        <taxon>Trichosporonales</taxon>
        <taxon>Trichosporonaceae</taxon>
        <taxon>Vanrija</taxon>
    </lineage>
</organism>